<dbReference type="GO" id="GO:0050660">
    <property type="term" value="F:flavin adenine dinucleotide binding"/>
    <property type="evidence" value="ECO:0007669"/>
    <property type="project" value="UniProtKB-UniRule"/>
</dbReference>
<keyword evidence="2" id="KW-0808">Transferase</keyword>
<dbReference type="Pfam" id="PF02511">
    <property type="entry name" value="Thy1"/>
    <property type="match status" value="1"/>
</dbReference>
<dbReference type="CDD" id="cd20175">
    <property type="entry name" value="ThyX"/>
    <property type="match status" value="1"/>
</dbReference>
<sequence length="236" mass="26763">MIEVLNITEKNPLEHIGMVAGICWNSPVDNPEKNRKRAVSCINSGHGRVMEYAGAELVISGYSARCIRELYTHIIGTTRLQESTRYVNMEDFKYYVPATVESEKQKATYKECMSSIAESYSSLIESGVSKEDAANLLPLGMDTKIVLKINLRALIHFMEMRLCTRAYKEIRALSAELKKVLSEYSEEWKFIADNYFLPKCEAAGFCIEEKCCGRKPKKSDIVIISKEEYEALKSGK</sequence>
<organism evidence="2 4">
    <name type="scientific">Treponema rectale</name>
    <dbReference type="NCBI Taxonomy" id="744512"/>
    <lineage>
        <taxon>Bacteria</taxon>
        <taxon>Pseudomonadati</taxon>
        <taxon>Spirochaetota</taxon>
        <taxon>Spirochaetia</taxon>
        <taxon>Spirochaetales</taxon>
        <taxon>Treponemataceae</taxon>
        <taxon>Treponema</taxon>
    </lineage>
</organism>
<dbReference type="EC" id="2.1.1.148" evidence="1"/>
<dbReference type="PANTHER" id="PTHR34934">
    <property type="entry name" value="FLAVIN-DEPENDENT THYMIDYLATE SYNTHASE"/>
    <property type="match status" value="1"/>
</dbReference>
<dbReference type="GO" id="GO:0006231">
    <property type="term" value="P:dTMP biosynthetic process"/>
    <property type="evidence" value="ECO:0007669"/>
    <property type="project" value="UniProtKB-UniRule"/>
</dbReference>
<dbReference type="GO" id="GO:0032259">
    <property type="term" value="P:methylation"/>
    <property type="evidence" value="ECO:0007669"/>
    <property type="project" value="UniProtKB-KW"/>
</dbReference>
<reference evidence="3 5" key="1">
    <citation type="submission" date="2018-08" db="EMBL/GenBank/DDBJ databases">
        <title>The first complete genome of Treponema rectale (CHPAT), a commensal spirochete of the bovine rectum.</title>
        <authorList>
            <person name="Staton G.J."/>
            <person name="Clegg S.R."/>
            <person name="Carter S.D."/>
            <person name="Radford A.D."/>
            <person name="Darby A."/>
            <person name="Hall N."/>
            <person name="Birtles R.J."/>
            <person name="Evans N.J."/>
        </authorList>
    </citation>
    <scope>NUCLEOTIDE SEQUENCE [LARGE SCALE GENOMIC DNA]</scope>
    <source>
        <strain evidence="3 5">CHPA</strain>
    </source>
</reference>
<dbReference type="InterPro" id="IPR003669">
    <property type="entry name" value="Thymidylate_synthase_ThyX"/>
</dbReference>
<name>A0A840SEC3_9SPIR</name>
<keyword evidence="4" id="KW-1185">Reference proteome</keyword>
<dbReference type="Gene3D" id="3.30.1360.170">
    <property type="match status" value="1"/>
</dbReference>
<dbReference type="Proteomes" id="UP000593591">
    <property type="component" value="Chromosome"/>
</dbReference>
<dbReference type="RefSeq" id="WP_184651268.1">
    <property type="nucleotide sequence ID" value="NZ_JACHFR010000001.1"/>
</dbReference>
<dbReference type="AlphaFoldDB" id="A0A840SEC3"/>
<dbReference type="GO" id="GO:0070402">
    <property type="term" value="F:NADPH binding"/>
    <property type="evidence" value="ECO:0007669"/>
    <property type="project" value="TreeGrafter"/>
</dbReference>
<dbReference type="EMBL" id="JACHFR010000001">
    <property type="protein sequence ID" value="MBB5217822.1"/>
    <property type="molecule type" value="Genomic_DNA"/>
</dbReference>
<keyword evidence="2" id="KW-0489">Methyltransferase</keyword>
<evidence type="ECO:0000313" key="4">
    <source>
        <dbReference type="Proteomes" id="UP000578697"/>
    </source>
</evidence>
<proteinExistence type="predicted"/>
<evidence type="ECO:0000313" key="3">
    <source>
        <dbReference type="EMBL" id="QOS41244.1"/>
    </source>
</evidence>
<accession>A0A840SEC3</accession>
<reference evidence="2 4" key="2">
    <citation type="submission" date="2020-08" db="EMBL/GenBank/DDBJ databases">
        <title>Genomic Encyclopedia of Type Strains, Phase IV (KMG-IV): sequencing the most valuable type-strain genomes for metagenomic binning, comparative biology and taxonomic classification.</title>
        <authorList>
            <person name="Goeker M."/>
        </authorList>
    </citation>
    <scope>NUCLEOTIDE SEQUENCE [LARGE SCALE GENOMIC DNA]</scope>
    <source>
        <strain evidence="2 4">DSM 103679</strain>
    </source>
</reference>
<dbReference type="GO" id="GO:0004799">
    <property type="term" value="F:thymidylate synthase activity"/>
    <property type="evidence" value="ECO:0007669"/>
    <property type="project" value="TreeGrafter"/>
</dbReference>
<dbReference type="SUPFAM" id="SSF69796">
    <property type="entry name" value="Thymidylate synthase-complementing protein Thy1"/>
    <property type="match status" value="1"/>
</dbReference>
<evidence type="ECO:0000313" key="5">
    <source>
        <dbReference type="Proteomes" id="UP000593591"/>
    </source>
</evidence>
<protein>
    <recommendedName>
        <fullName evidence="1">FAD-dependent thymidylate synthase</fullName>
        <ecNumber evidence="1">2.1.1.148</ecNumber>
    </recommendedName>
</protein>
<gene>
    <name evidence="3" type="primary">thyX</name>
    <name evidence="3" type="ORF">DYE49_08275</name>
    <name evidence="2" type="ORF">HNP77_000166</name>
</gene>
<dbReference type="KEGG" id="trc:DYE49_08275"/>
<dbReference type="PANTHER" id="PTHR34934:SF1">
    <property type="entry name" value="FLAVIN-DEPENDENT THYMIDYLATE SYNTHASE"/>
    <property type="match status" value="1"/>
</dbReference>
<evidence type="ECO:0000256" key="1">
    <source>
        <dbReference type="NCBIfam" id="TIGR02170"/>
    </source>
</evidence>
<dbReference type="NCBIfam" id="TIGR02170">
    <property type="entry name" value="thyX"/>
    <property type="match status" value="1"/>
</dbReference>
<dbReference type="Proteomes" id="UP000578697">
    <property type="component" value="Unassembled WGS sequence"/>
</dbReference>
<dbReference type="EMBL" id="CP031517">
    <property type="protein sequence ID" value="QOS41244.1"/>
    <property type="molecule type" value="Genomic_DNA"/>
</dbReference>
<dbReference type="InterPro" id="IPR036098">
    <property type="entry name" value="Thymidylate_synthase_ThyX_sf"/>
</dbReference>
<dbReference type="PROSITE" id="PS51331">
    <property type="entry name" value="THYX"/>
    <property type="match status" value="1"/>
</dbReference>
<dbReference type="GO" id="GO:0050797">
    <property type="term" value="F:thymidylate synthase (FAD) activity"/>
    <property type="evidence" value="ECO:0007669"/>
    <property type="project" value="UniProtKB-UniRule"/>
</dbReference>
<evidence type="ECO:0000313" key="2">
    <source>
        <dbReference type="EMBL" id="MBB5217822.1"/>
    </source>
</evidence>